<dbReference type="InterPro" id="IPR004821">
    <property type="entry name" value="Cyt_trans-like"/>
</dbReference>
<name>A0A917WPU5_9ACTN</name>
<dbReference type="InterPro" id="IPR014729">
    <property type="entry name" value="Rossmann-like_a/b/a_fold"/>
</dbReference>
<evidence type="ECO:0000256" key="4">
    <source>
        <dbReference type="ARBA" id="ARBA00022741"/>
    </source>
</evidence>
<evidence type="ECO:0000259" key="10">
    <source>
        <dbReference type="Pfam" id="PF01467"/>
    </source>
</evidence>
<feature type="binding site" evidence="9">
    <location>
        <begin position="96"/>
        <end position="102"/>
    </location>
    <ligand>
        <name>ATP</name>
        <dbReference type="ChEBI" id="CHEBI:30616"/>
    </ligand>
</feature>
<feature type="binding site" evidence="9">
    <location>
        <position position="15"/>
    </location>
    <ligand>
        <name>substrate</name>
    </ligand>
</feature>
<dbReference type="InterPro" id="IPR001980">
    <property type="entry name" value="PPAT"/>
</dbReference>
<dbReference type="HAMAP" id="MF_00151">
    <property type="entry name" value="PPAT_bact"/>
    <property type="match status" value="1"/>
</dbReference>
<comment type="similarity">
    <text evidence="9">Belongs to the bacterial CoaD family.</text>
</comment>
<evidence type="ECO:0000256" key="3">
    <source>
        <dbReference type="ARBA" id="ARBA00022695"/>
    </source>
</evidence>
<dbReference type="PANTHER" id="PTHR21342">
    <property type="entry name" value="PHOSPHOPANTETHEINE ADENYLYLTRANSFERASE"/>
    <property type="match status" value="1"/>
</dbReference>
<evidence type="ECO:0000256" key="8">
    <source>
        <dbReference type="ARBA" id="ARBA00029346"/>
    </source>
</evidence>
<keyword evidence="1 9" id="KW-0963">Cytoplasm</keyword>
<comment type="subcellular location">
    <subcellularLocation>
        <location evidence="9">Cytoplasm</location>
    </subcellularLocation>
</comment>
<gene>
    <name evidence="9 11" type="primary">coaD</name>
    <name evidence="11" type="ORF">GCM10007977_021640</name>
</gene>
<keyword evidence="4 9" id="KW-0547">Nucleotide-binding</keyword>
<keyword evidence="12" id="KW-1185">Reference proteome</keyword>
<dbReference type="GO" id="GO:0004595">
    <property type="term" value="F:pantetheine-phosphate adenylyltransferase activity"/>
    <property type="evidence" value="ECO:0007669"/>
    <property type="project" value="UniProtKB-UniRule"/>
</dbReference>
<evidence type="ECO:0000256" key="1">
    <source>
        <dbReference type="ARBA" id="ARBA00022490"/>
    </source>
</evidence>
<dbReference type="GO" id="GO:0015937">
    <property type="term" value="P:coenzyme A biosynthetic process"/>
    <property type="evidence" value="ECO:0007669"/>
    <property type="project" value="UniProtKB-UniRule"/>
</dbReference>
<dbReference type="Gene3D" id="3.40.50.620">
    <property type="entry name" value="HUPs"/>
    <property type="match status" value="1"/>
</dbReference>
<feature type="binding site" evidence="9">
    <location>
        <position position="72"/>
    </location>
    <ligand>
        <name>ATP</name>
        <dbReference type="ChEBI" id="CHEBI:30616"/>
    </ligand>
</feature>
<keyword evidence="6 9" id="KW-0460">Magnesium</keyword>
<feature type="domain" description="Cytidyltransferase-like" evidence="10">
    <location>
        <begin position="1"/>
        <end position="106"/>
    </location>
</feature>
<keyword evidence="5 9" id="KW-0067">ATP-binding</keyword>
<protein>
    <recommendedName>
        <fullName evidence="9">Phosphopantetheine adenylyltransferase</fullName>
        <ecNumber evidence="9">2.7.7.3</ecNumber>
    </recommendedName>
    <alternativeName>
        <fullName evidence="9">Dephospho-CoA pyrophosphorylase</fullName>
    </alternativeName>
    <alternativeName>
        <fullName evidence="9">Pantetheine-phosphate adenylyltransferase</fullName>
        <shortName evidence="9">PPAT</shortName>
    </alternativeName>
</protein>
<feature type="binding site" evidence="9">
    <location>
        <position position="61"/>
    </location>
    <ligand>
        <name>substrate</name>
    </ligand>
</feature>
<dbReference type="PRINTS" id="PR01020">
    <property type="entry name" value="LPSBIOSNTHSS"/>
</dbReference>
<comment type="caution">
    <text evidence="9">Lacks conserved residue(s) required for the propagation of feature annotation.</text>
</comment>
<dbReference type="Proteomes" id="UP000642070">
    <property type="component" value="Unassembled WGS sequence"/>
</dbReference>
<comment type="caution">
    <text evidence="11">The sequence shown here is derived from an EMBL/GenBank/DDBJ whole genome shotgun (WGS) entry which is preliminary data.</text>
</comment>
<evidence type="ECO:0000256" key="5">
    <source>
        <dbReference type="ARBA" id="ARBA00022840"/>
    </source>
</evidence>
<dbReference type="SUPFAM" id="SSF52374">
    <property type="entry name" value="Nucleotidylyl transferase"/>
    <property type="match status" value="1"/>
</dbReference>
<evidence type="ECO:0000256" key="2">
    <source>
        <dbReference type="ARBA" id="ARBA00022679"/>
    </source>
</evidence>
<organism evidence="11 12">
    <name type="scientific">Dactylosporangium sucinum</name>
    <dbReference type="NCBI Taxonomy" id="1424081"/>
    <lineage>
        <taxon>Bacteria</taxon>
        <taxon>Bacillati</taxon>
        <taxon>Actinomycetota</taxon>
        <taxon>Actinomycetes</taxon>
        <taxon>Micromonosporales</taxon>
        <taxon>Micromonosporaceae</taxon>
        <taxon>Dactylosporangium</taxon>
    </lineage>
</organism>
<feature type="binding site" evidence="9">
    <location>
        <begin position="62"/>
        <end position="64"/>
    </location>
    <ligand>
        <name>ATP</name>
        <dbReference type="ChEBI" id="CHEBI:30616"/>
    </ligand>
</feature>
<keyword evidence="7 9" id="KW-0173">Coenzyme A biosynthesis</keyword>
<comment type="subunit">
    <text evidence="9">Homohexamer.</text>
</comment>
<dbReference type="GO" id="GO:0005737">
    <property type="term" value="C:cytoplasm"/>
    <property type="evidence" value="ECO:0007669"/>
    <property type="project" value="UniProtKB-SubCell"/>
</dbReference>
<feature type="binding site" evidence="9">
    <location>
        <position position="47"/>
    </location>
    <ligand>
        <name>substrate</name>
    </ligand>
</feature>
<evidence type="ECO:0000256" key="6">
    <source>
        <dbReference type="ARBA" id="ARBA00022842"/>
    </source>
</evidence>
<keyword evidence="3 9" id="KW-0548">Nucleotidyltransferase</keyword>
<dbReference type="EMBL" id="BMPI01000008">
    <property type="protein sequence ID" value="GGM20061.1"/>
    <property type="molecule type" value="Genomic_DNA"/>
</dbReference>
<dbReference type="Pfam" id="PF01467">
    <property type="entry name" value="CTP_transf_like"/>
    <property type="match status" value="1"/>
</dbReference>
<evidence type="ECO:0000313" key="12">
    <source>
        <dbReference type="Proteomes" id="UP000642070"/>
    </source>
</evidence>
<dbReference type="NCBIfam" id="TIGR01510">
    <property type="entry name" value="coaD_prev_kdtB"/>
    <property type="match status" value="1"/>
</dbReference>
<dbReference type="AlphaFoldDB" id="A0A917WPU5"/>
<dbReference type="GO" id="GO:0005524">
    <property type="term" value="F:ATP binding"/>
    <property type="evidence" value="ECO:0007669"/>
    <property type="project" value="UniProtKB-KW"/>
</dbReference>
<reference evidence="11" key="1">
    <citation type="journal article" date="2014" name="Int. J. Syst. Evol. Microbiol.">
        <title>Complete genome sequence of Corynebacterium casei LMG S-19264T (=DSM 44701T), isolated from a smear-ripened cheese.</title>
        <authorList>
            <consortium name="US DOE Joint Genome Institute (JGI-PGF)"/>
            <person name="Walter F."/>
            <person name="Albersmeier A."/>
            <person name="Kalinowski J."/>
            <person name="Ruckert C."/>
        </authorList>
    </citation>
    <scope>NUCLEOTIDE SEQUENCE</scope>
    <source>
        <strain evidence="11">JCM 19831</strain>
    </source>
</reference>
<dbReference type="EC" id="2.7.7.3" evidence="9"/>
<comment type="catalytic activity">
    <reaction evidence="8 9">
        <text>(R)-4'-phosphopantetheine + ATP + H(+) = 3'-dephospho-CoA + diphosphate</text>
        <dbReference type="Rhea" id="RHEA:19801"/>
        <dbReference type="ChEBI" id="CHEBI:15378"/>
        <dbReference type="ChEBI" id="CHEBI:30616"/>
        <dbReference type="ChEBI" id="CHEBI:33019"/>
        <dbReference type="ChEBI" id="CHEBI:57328"/>
        <dbReference type="ChEBI" id="CHEBI:61723"/>
        <dbReference type="EC" id="2.7.7.3"/>
    </reaction>
</comment>
<sequence length="139" mass="15242">MFDEVVVAVLINQSKAGLFTVEERLEMLAEVVAPYPNVRVDAFQGLLVDFCHANEVGAIVKGVRVASDFDYELQMAQMNLGLGGIETLFMPTNPKFSFVSSSLIKEVAKWGGDISPHVPDLVANRLRERFASAGQPSRN</sequence>
<evidence type="ECO:0000256" key="9">
    <source>
        <dbReference type="HAMAP-Rule" id="MF_00151"/>
    </source>
</evidence>
<reference evidence="11" key="2">
    <citation type="submission" date="2020-09" db="EMBL/GenBank/DDBJ databases">
        <authorList>
            <person name="Sun Q."/>
            <person name="Ohkuma M."/>
        </authorList>
    </citation>
    <scope>NUCLEOTIDE SEQUENCE</scope>
    <source>
        <strain evidence="11">JCM 19831</strain>
    </source>
</reference>
<keyword evidence="2 9" id="KW-0808">Transferase</keyword>
<dbReference type="PANTHER" id="PTHR21342:SF1">
    <property type="entry name" value="PHOSPHOPANTETHEINE ADENYLYLTRANSFERASE"/>
    <property type="match status" value="1"/>
</dbReference>
<comment type="cofactor">
    <cofactor evidence="9">
        <name>Mg(2+)</name>
        <dbReference type="ChEBI" id="CHEBI:18420"/>
    </cofactor>
</comment>
<evidence type="ECO:0000256" key="7">
    <source>
        <dbReference type="ARBA" id="ARBA00022993"/>
    </source>
</evidence>
<accession>A0A917WPU5</accession>
<evidence type="ECO:0000313" key="11">
    <source>
        <dbReference type="EMBL" id="GGM20061.1"/>
    </source>
</evidence>
<comment type="function">
    <text evidence="9">Reversibly transfers an adenylyl group from ATP to 4'-phosphopantetheine, yielding dephospho-CoA (dPCoA) and pyrophosphate.</text>
</comment>
<proteinExistence type="inferred from homology"/>
<comment type="pathway">
    <text evidence="9">Cofactor biosynthesis; coenzyme A biosynthesis; CoA from (R)-pantothenate: step 4/5.</text>
</comment>